<evidence type="ECO:0000259" key="4">
    <source>
        <dbReference type="Pfam" id="PF00535"/>
    </source>
</evidence>
<keyword evidence="3 5" id="KW-0808">Transferase</keyword>
<evidence type="ECO:0000313" key="5">
    <source>
        <dbReference type="EMBL" id="QJR81752.1"/>
    </source>
</evidence>
<feature type="domain" description="Glycosyltransferase 2-like" evidence="4">
    <location>
        <begin position="6"/>
        <end position="105"/>
    </location>
</feature>
<dbReference type="OrthoDB" id="9771846at2"/>
<keyword evidence="2" id="KW-0328">Glycosyltransferase</keyword>
<evidence type="ECO:0000256" key="3">
    <source>
        <dbReference type="ARBA" id="ARBA00022679"/>
    </source>
</evidence>
<reference evidence="6" key="1">
    <citation type="submission" date="2014-12" db="EMBL/GenBank/DDBJ databases">
        <title>Complete genome sequence of a multi-drug resistant Klebsiella pneumoniae.</title>
        <authorList>
            <person name="Hua X."/>
            <person name="Chen Q."/>
            <person name="Li X."/>
            <person name="Feng Y."/>
            <person name="Ruan Z."/>
            <person name="Yu Y."/>
        </authorList>
    </citation>
    <scope>NUCLEOTIDE SEQUENCE [LARGE SCALE GENOMIC DNA]</scope>
    <source>
        <strain evidence="6">5.12</strain>
    </source>
</reference>
<dbReference type="RefSeq" id="WP_075610678.1">
    <property type="nucleotide sequence ID" value="NZ_CP052766.1"/>
</dbReference>
<comment type="similarity">
    <text evidence="1">Belongs to the glycosyltransferase 2 family.</text>
</comment>
<dbReference type="PANTHER" id="PTHR43179">
    <property type="entry name" value="RHAMNOSYLTRANSFERASE WBBL"/>
    <property type="match status" value="1"/>
</dbReference>
<dbReference type="CDD" id="cd02526">
    <property type="entry name" value="GT2_RfbF_like"/>
    <property type="match status" value="1"/>
</dbReference>
<evidence type="ECO:0000256" key="2">
    <source>
        <dbReference type="ARBA" id="ARBA00022676"/>
    </source>
</evidence>
<sequence>MKVGAVIILYHPQIAHLEKMINKLNEINWPVVLVDNSPVPLSHQNFNVKYIHCPANVGIAAAQNEGIQALQDMGAEYGLVLDQDSQLTEELLFGLLSEYQSATHHFTQVAAIGPMIVCEFNNAPVQPRLQKALQLKDGLAEVRQIIASGMLINLSMFNAIGKKDEALFIDGVDHEWCWRARYKGFSIVQSHNIKMRHRQGDARHRILGLNFKRGAPVRLYYQVRNVLILSRRQYVPLYWKCRHLPVLPLRWAVNRWWFPEGKLRGHYVLRGLIDGIKGRTGKIDSM</sequence>
<dbReference type="Gene3D" id="3.90.550.10">
    <property type="entry name" value="Spore Coat Polysaccharide Biosynthesis Protein SpsA, Chain A"/>
    <property type="match status" value="1"/>
</dbReference>
<evidence type="ECO:0000313" key="6">
    <source>
        <dbReference type="Proteomes" id="UP000219285"/>
    </source>
</evidence>
<protein>
    <submittedName>
        <fullName evidence="5">Glycosyltransferase family 2 protein</fullName>
    </submittedName>
</protein>
<proteinExistence type="inferred from homology"/>
<evidence type="ECO:0000256" key="1">
    <source>
        <dbReference type="ARBA" id="ARBA00006739"/>
    </source>
</evidence>
<dbReference type="Pfam" id="PF00535">
    <property type="entry name" value="Glycos_transf_2"/>
    <property type="match status" value="1"/>
</dbReference>
<dbReference type="GO" id="GO:0016757">
    <property type="term" value="F:glycosyltransferase activity"/>
    <property type="evidence" value="ECO:0007669"/>
    <property type="project" value="UniProtKB-KW"/>
</dbReference>
<organism evidence="5 6">
    <name type="scientific">Alteromonas pelagimontana</name>
    <dbReference type="NCBI Taxonomy" id="1858656"/>
    <lineage>
        <taxon>Bacteria</taxon>
        <taxon>Pseudomonadati</taxon>
        <taxon>Pseudomonadota</taxon>
        <taxon>Gammaproteobacteria</taxon>
        <taxon>Alteromonadales</taxon>
        <taxon>Alteromonadaceae</taxon>
        <taxon>Alteromonas/Salinimonas group</taxon>
        <taxon>Alteromonas</taxon>
    </lineage>
</organism>
<dbReference type="AlphaFoldDB" id="A0A6M4MF78"/>
<dbReference type="SUPFAM" id="SSF53448">
    <property type="entry name" value="Nucleotide-diphospho-sugar transferases"/>
    <property type="match status" value="1"/>
</dbReference>
<dbReference type="InterPro" id="IPR029044">
    <property type="entry name" value="Nucleotide-diphossugar_trans"/>
</dbReference>
<gene>
    <name evidence="5" type="ORF">CA267_013785</name>
</gene>
<dbReference type="PANTHER" id="PTHR43179:SF12">
    <property type="entry name" value="GALACTOFURANOSYLTRANSFERASE GLFT2"/>
    <property type="match status" value="1"/>
</dbReference>
<name>A0A6M4MF78_9ALTE</name>
<dbReference type="InterPro" id="IPR001173">
    <property type="entry name" value="Glyco_trans_2-like"/>
</dbReference>
<accession>A0A6M4MF78</accession>
<dbReference type="EMBL" id="CP052766">
    <property type="protein sequence ID" value="QJR81752.1"/>
    <property type="molecule type" value="Genomic_DNA"/>
</dbReference>
<dbReference type="Proteomes" id="UP000219285">
    <property type="component" value="Chromosome"/>
</dbReference>
<keyword evidence="6" id="KW-1185">Reference proteome</keyword>
<dbReference type="KEGG" id="apel:CA267_013785"/>
<reference evidence="5 6" key="2">
    <citation type="submission" date="2020-04" db="EMBL/GenBank/DDBJ databases">
        <title>Complete genome sequence of Alteromonas pelagimontana 5.12T.</title>
        <authorList>
            <person name="Sinha R.K."/>
            <person name="Krishnan K.P."/>
            <person name="Kurian J.P."/>
        </authorList>
    </citation>
    <scope>NUCLEOTIDE SEQUENCE [LARGE SCALE GENOMIC DNA]</scope>
    <source>
        <strain evidence="5 6">5.12</strain>
    </source>
</reference>